<dbReference type="Proteomes" id="UP000308600">
    <property type="component" value="Unassembled WGS sequence"/>
</dbReference>
<protein>
    <submittedName>
        <fullName evidence="1">Uncharacterized protein</fullName>
    </submittedName>
</protein>
<keyword evidence="2" id="KW-1185">Reference proteome</keyword>
<dbReference type="EMBL" id="ML208381">
    <property type="protein sequence ID" value="TFK67226.1"/>
    <property type="molecule type" value="Genomic_DNA"/>
</dbReference>
<name>A0ACD3ANX2_9AGAR</name>
<sequence length="241" mass="26828">MNTSAPADDPRARIPYGRFRYPTITLTLSSRVVLQHNTINTRCKACGGSPDLEITRGVSTGTMCIRPHDYRNTRTHNSHGRIVFYLVLPNSLLAGPLRTSSMSALAFVRSICGSETICGTLQLHHTFTKTTPNPTVSSLDLPPELLHIILQIPFQPTYNVQVIDAKPNRLDRSPKTLNYCRHEVAFHASLRLVSSLYSTLVITIYLEELLKQDCQAFIYVPSWAGKTPRSPRTPTRTAGPA</sequence>
<organism evidence="1 2">
    <name type="scientific">Pluteus cervinus</name>
    <dbReference type="NCBI Taxonomy" id="181527"/>
    <lineage>
        <taxon>Eukaryota</taxon>
        <taxon>Fungi</taxon>
        <taxon>Dikarya</taxon>
        <taxon>Basidiomycota</taxon>
        <taxon>Agaricomycotina</taxon>
        <taxon>Agaricomycetes</taxon>
        <taxon>Agaricomycetidae</taxon>
        <taxon>Agaricales</taxon>
        <taxon>Pluteineae</taxon>
        <taxon>Pluteaceae</taxon>
        <taxon>Pluteus</taxon>
    </lineage>
</organism>
<evidence type="ECO:0000313" key="2">
    <source>
        <dbReference type="Proteomes" id="UP000308600"/>
    </source>
</evidence>
<accession>A0ACD3ANX2</accession>
<proteinExistence type="predicted"/>
<reference evidence="1 2" key="1">
    <citation type="journal article" date="2019" name="Nat. Ecol. Evol.">
        <title>Megaphylogeny resolves global patterns of mushroom evolution.</title>
        <authorList>
            <person name="Varga T."/>
            <person name="Krizsan K."/>
            <person name="Foldi C."/>
            <person name="Dima B."/>
            <person name="Sanchez-Garcia M."/>
            <person name="Sanchez-Ramirez S."/>
            <person name="Szollosi G.J."/>
            <person name="Szarkandi J.G."/>
            <person name="Papp V."/>
            <person name="Albert L."/>
            <person name="Andreopoulos W."/>
            <person name="Angelini C."/>
            <person name="Antonin V."/>
            <person name="Barry K.W."/>
            <person name="Bougher N.L."/>
            <person name="Buchanan P."/>
            <person name="Buyck B."/>
            <person name="Bense V."/>
            <person name="Catcheside P."/>
            <person name="Chovatia M."/>
            <person name="Cooper J."/>
            <person name="Damon W."/>
            <person name="Desjardin D."/>
            <person name="Finy P."/>
            <person name="Geml J."/>
            <person name="Haridas S."/>
            <person name="Hughes K."/>
            <person name="Justo A."/>
            <person name="Karasinski D."/>
            <person name="Kautmanova I."/>
            <person name="Kiss B."/>
            <person name="Kocsube S."/>
            <person name="Kotiranta H."/>
            <person name="LaButti K.M."/>
            <person name="Lechner B.E."/>
            <person name="Liimatainen K."/>
            <person name="Lipzen A."/>
            <person name="Lukacs Z."/>
            <person name="Mihaltcheva S."/>
            <person name="Morgado L.N."/>
            <person name="Niskanen T."/>
            <person name="Noordeloos M.E."/>
            <person name="Ohm R.A."/>
            <person name="Ortiz-Santana B."/>
            <person name="Ovrebo C."/>
            <person name="Racz N."/>
            <person name="Riley R."/>
            <person name="Savchenko A."/>
            <person name="Shiryaev A."/>
            <person name="Soop K."/>
            <person name="Spirin V."/>
            <person name="Szebenyi C."/>
            <person name="Tomsovsky M."/>
            <person name="Tulloss R.E."/>
            <person name="Uehling J."/>
            <person name="Grigoriev I.V."/>
            <person name="Vagvolgyi C."/>
            <person name="Papp T."/>
            <person name="Martin F.M."/>
            <person name="Miettinen O."/>
            <person name="Hibbett D.S."/>
            <person name="Nagy L.G."/>
        </authorList>
    </citation>
    <scope>NUCLEOTIDE SEQUENCE [LARGE SCALE GENOMIC DNA]</scope>
    <source>
        <strain evidence="1 2">NL-1719</strain>
    </source>
</reference>
<gene>
    <name evidence="1" type="ORF">BDN72DRAFT_879784</name>
</gene>
<evidence type="ECO:0000313" key="1">
    <source>
        <dbReference type="EMBL" id="TFK67226.1"/>
    </source>
</evidence>